<reference evidence="2" key="2">
    <citation type="journal article" date="2018" name="Plant J.">
        <title>The Sorghum bicolor reference genome: improved assembly, gene annotations, a transcriptome atlas, and signatures of genome organization.</title>
        <authorList>
            <person name="McCormick R.F."/>
            <person name="Truong S.K."/>
            <person name="Sreedasyam A."/>
            <person name="Jenkins J."/>
            <person name="Shu S."/>
            <person name="Sims D."/>
            <person name="Kennedy M."/>
            <person name="Amirebrahimi M."/>
            <person name="Weers B.D."/>
            <person name="McKinley B."/>
            <person name="Mattison A."/>
            <person name="Morishige D.T."/>
            <person name="Grimwood J."/>
            <person name="Schmutz J."/>
            <person name="Mullet J.E."/>
        </authorList>
    </citation>
    <scope>NUCLEOTIDE SEQUENCE [LARGE SCALE GENOMIC DNA]</scope>
    <source>
        <strain evidence="2">cv. BTx623</strain>
    </source>
</reference>
<gene>
    <name evidence="1" type="ORF">SORBI_3010G267651</name>
</gene>
<dbReference type="Proteomes" id="UP000000768">
    <property type="component" value="Chromosome 10"/>
</dbReference>
<organism evidence="1 2">
    <name type="scientific">Sorghum bicolor</name>
    <name type="common">Sorghum</name>
    <name type="synonym">Sorghum vulgare</name>
    <dbReference type="NCBI Taxonomy" id="4558"/>
    <lineage>
        <taxon>Eukaryota</taxon>
        <taxon>Viridiplantae</taxon>
        <taxon>Streptophyta</taxon>
        <taxon>Embryophyta</taxon>
        <taxon>Tracheophyta</taxon>
        <taxon>Spermatophyta</taxon>
        <taxon>Magnoliopsida</taxon>
        <taxon>Liliopsida</taxon>
        <taxon>Poales</taxon>
        <taxon>Poaceae</taxon>
        <taxon>PACMAD clade</taxon>
        <taxon>Panicoideae</taxon>
        <taxon>Andropogonodae</taxon>
        <taxon>Andropogoneae</taxon>
        <taxon>Sorghinae</taxon>
        <taxon>Sorghum</taxon>
    </lineage>
</organism>
<proteinExistence type="predicted"/>
<dbReference type="AlphaFoldDB" id="A0A1W0VV26"/>
<sequence>MCAESIYKYVTDEINRTIPYILSDRRCSHVPCVDTESCGRIFFYLLSKKNTASCRLIWFTYSLQLGPAIWR</sequence>
<protein>
    <submittedName>
        <fullName evidence="1">Uncharacterized protein</fullName>
    </submittedName>
</protein>
<keyword evidence="2" id="KW-1185">Reference proteome</keyword>
<name>A0A1W0VV26_SORBI</name>
<dbReference type="EMBL" id="CM000769">
    <property type="protein sequence ID" value="OQU77133.1"/>
    <property type="molecule type" value="Genomic_DNA"/>
</dbReference>
<evidence type="ECO:0000313" key="1">
    <source>
        <dbReference type="EMBL" id="OQU77133.1"/>
    </source>
</evidence>
<accession>A0A1W0VV26</accession>
<evidence type="ECO:0000313" key="2">
    <source>
        <dbReference type="Proteomes" id="UP000000768"/>
    </source>
</evidence>
<dbReference type="InParanoid" id="A0A1W0VV26"/>
<dbReference type="Gramene" id="OQU77133">
    <property type="protein sequence ID" value="OQU77133"/>
    <property type="gene ID" value="SORBI_3010G267651"/>
</dbReference>
<reference evidence="1 2" key="1">
    <citation type="journal article" date="2009" name="Nature">
        <title>The Sorghum bicolor genome and the diversification of grasses.</title>
        <authorList>
            <person name="Paterson A.H."/>
            <person name="Bowers J.E."/>
            <person name="Bruggmann R."/>
            <person name="Dubchak I."/>
            <person name="Grimwood J."/>
            <person name="Gundlach H."/>
            <person name="Haberer G."/>
            <person name="Hellsten U."/>
            <person name="Mitros T."/>
            <person name="Poliakov A."/>
            <person name="Schmutz J."/>
            <person name="Spannagl M."/>
            <person name="Tang H."/>
            <person name="Wang X."/>
            <person name="Wicker T."/>
            <person name="Bharti A.K."/>
            <person name="Chapman J."/>
            <person name="Feltus F.A."/>
            <person name="Gowik U."/>
            <person name="Grigoriev I.V."/>
            <person name="Lyons E."/>
            <person name="Maher C.A."/>
            <person name="Martis M."/>
            <person name="Narechania A."/>
            <person name="Otillar R.P."/>
            <person name="Penning B.W."/>
            <person name="Salamov A.A."/>
            <person name="Wang Y."/>
            <person name="Zhang L."/>
            <person name="Carpita N.C."/>
            <person name="Freeling M."/>
            <person name="Gingle A.R."/>
            <person name="Hash C.T."/>
            <person name="Keller B."/>
            <person name="Klein P."/>
            <person name="Kresovich S."/>
            <person name="McCann M.C."/>
            <person name="Ming R."/>
            <person name="Peterson D.G."/>
            <person name="Mehboob-ur-Rahman"/>
            <person name="Ware D."/>
            <person name="Westhoff P."/>
            <person name="Mayer K.F."/>
            <person name="Messing J."/>
            <person name="Rokhsar D.S."/>
        </authorList>
    </citation>
    <scope>NUCLEOTIDE SEQUENCE [LARGE SCALE GENOMIC DNA]</scope>
    <source>
        <strain evidence="2">cv. BTx623</strain>
    </source>
</reference>